<gene>
    <name evidence="1" type="ORF">GCM10009747_31300</name>
</gene>
<evidence type="ECO:0000313" key="1">
    <source>
        <dbReference type="EMBL" id="GAA1768235.1"/>
    </source>
</evidence>
<evidence type="ECO:0008006" key="3">
    <source>
        <dbReference type="Google" id="ProtNLM"/>
    </source>
</evidence>
<keyword evidence="2" id="KW-1185">Reference proteome</keyword>
<sequence>MDWLDEAVRHAAPPALGSDPATAEHAKATACAVLAEAPRGTTFLRKLIAGSALGIGIVGLGVTAATAGPAVIDWLGWTPDVVAQRSFELPDGSDLGLCEVFIRVEPNYRDHDVPDEEVDRRTEEARTFLTNHDWDPLIASITADEIEAAYQIDVEQRVAFTDPDSIASGATPPPATYSIAATQVMSHRIGAEFEQAGYLKQGVSLEYAAGPCNDTAEGSAQ</sequence>
<organism evidence="1 2">
    <name type="scientific">Agromyces humatus</name>
    <dbReference type="NCBI Taxonomy" id="279573"/>
    <lineage>
        <taxon>Bacteria</taxon>
        <taxon>Bacillati</taxon>
        <taxon>Actinomycetota</taxon>
        <taxon>Actinomycetes</taxon>
        <taxon>Micrococcales</taxon>
        <taxon>Microbacteriaceae</taxon>
        <taxon>Agromyces</taxon>
    </lineage>
</organism>
<dbReference type="RefSeq" id="WP_232499304.1">
    <property type="nucleotide sequence ID" value="NZ_BAAANH010000007.1"/>
</dbReference>
<dbReference type="Proteomes" id="UP001500506">
    <property type="component" value="Unassembled WGS sequence"/>
</dbReference>
<name>A0ABN2KWP7_9MICO</name>
<accession>A0ABN2KWP7</accession>
<protein>
    <recommendedName>
        <fullName evidence="3">FtsX extracellular domain-containing protein</fullName>
    </recommendedName>
</protein>
<proteinExistence type="predicted"/>
<dbReference type="EMBL" id="BAAANH010000007">
    <property type="protein sequence ID" value="GAA1768235.1"/>
    <property type="molecule type" value="Genomic_DNA"/>
</dbReference>
<evidence type="ECO:0000313" key="2">
    <source>
        <dbReference type="Proteomes" id="UP001500506"/>
    </source>
</evidence>
<reference evidence="1 2" key="1">
    <citation type="journal article" date="2019" name="Int. J. Syst. Evol. Microbiol.">
        <title>The Global Catalogue of Microorganisms (GCM) 10K type strain sequencing project: providing services to taxonomists for standard genome sequencing and annotation.</title>
        <authorList>
            <consortium name="The Broad Institute Genomics Platform"/>
            <consortium name="The Broad Institute Genome Sequencing Center for Infectious Disease"/>
            <person name="Wu L."/>
            <person name="Ma J."/>
        </authorList>
    </citation>
    <scope>NUCLEOTIDE SEQUENCE [LARGE SCALE GENOMIC DNA]</scope>
    <source>
        <strain evidence="1 2">JCM 14319</strain>
    </source>
</reference>
<comment type="caution">
    <text evidence="1">The sequence shown here is derived from an EMBL/GenBank/DDBJ whole genome shotgun (WGS) entry which is preliminary data.</text>
</comment>